<proteinExistence type="predicted"/>
<comment type="caution">
    <text evidence="3">The sequence shown here is derived from an EMBL/GenBank/DDBJ whole genome shotgun (WGS) entry which is preliminary data.</text>
</comment>
<sequence>MSTCPYRAGSEVLTMRSLAIGFAVLITIVHIKMEDVNVLENTDVLEDILVYPIPAPVTKVKKREALNSENFNDFLVEKLTAHTQALEHLVKKVDRQEEITRQLIEHLSKSLEKPKLPTKVETIKTREHVQRRSNSFHKETENSILRLGKNIPMFGRLAKDLFMEEIKSDTDATPILQSNPDELTVEYNRRSFGGSPGIDPGQANKNELSPWCEEAMLCKKTEQSICGFDDNYGYGKFDDICHMLHVNCYYKYNFALVHTCRPTL</sequence>
<evidence type="ECO:0000313" key="4">
    <source>
        <dbReference type="Proteomes" id="UP000494106"/>
    </source>
</evidence>
<keyword evidence="4" id="KW-1185">Reference proteome</keyword>
<organism evidence="3 5">
    <name type="scientific">Arctia plantaginis</name>
    <name type="common">Wood tiger moth</name>
    <name type="synonym">Phalaena plantaginis</name>
    <dbReference type="NCBI Taxonomy" id="874455"/>
    <lineage>
        <taxon>Eukaryota</taxon>
        <taxon>Metazoa</taxon>
        <taxon>Ecdysozoa</taxon>
        <taxon>Arthropoda</taxon>
        <taxon>Hexapoda</taxon>
        <taxon>Insecta</taxon>
        <taxon>Pterygota</taxon>
        <taxon>Neoptera</taxon>
        <taxon>Endopterygota</taxon>
        <taxon>Lepidoptera</taxon>
        <taxon>Glossata</taxon>
        <taxon>Ditrysia</taxon>
        <taxon>Noctuoidea</taxon>
        <taxon>Erebidae</taxon>
        <taxon>Arctiinae</taxon>
        <taxon>Arctia</taxon>
    </lineage>
</organism>
<gene>
    <name evidence="2" type="ORF">APLA_LOCUS5363</name>
    <name evidence="3" type="ORF">APLA_LOCUS8121</name>
</gene>
<dbReference type="EMBL" id="CADEBD010000306">
    <property type="protein sequence ID" value="CAB3238301.1"/>
    <property type="molecule type" value="Genomic_DNA"/>
</dbReference>
<dbReference type="Proteomes" id="UP000494256">
    <property type="component" value="Unassembled WGS sequence"/>
</dbReference>
<evidence type="ECO:0000256" key="1">
    <source>
        <dbReference type="SAM" id="Phobius"/>
    </source>
</evidence>
<name>A0A8S0ZZL3_ARCPL</name>
<evidence type="ECO:0000313" key="3">
    <source>
        <dbReference type="EMBL" id="CAB3238301.1"/>
    </source>
</evidence>
<keyword evidence="1" id="KW-0812">Transmembrane</keyword>
<evidence type="ECO:0000313" key="5">
    <source>
        <dbReference type="Proteomes" id="UP000494256"/>
    </source>
</evidence>
<keyword evidence="1" id="KW-0472">Membrane</keyword>
<evidence type="ECO:0000313" key="2">
    <source>
        <dbReference type="EMBL" id="CAB3233655.1"/>
    </source>
</evidence>
<protein>
    <submittedName>
        <fullName evidence="3">Uncharacterized protein</fullName>
    </submittedName>
</protein>
<accession>A0A8S0ZZL3</accession>
<dbReference type="Proteomes" id="UP000494106">
    <property type="component" value="Unassembled WGS sequence"/>
</dbReference>
<feature type="transmembrane region" description="Helical" evidence="1">
    <location>
        <begin position="12"/>
        <end position="31"/>
    </location>
</feature>
<dbReference type="OrthoDB" id="7483363at2759"/>
<dbReference type="AlphaFoldDB" id="A0A8S0ZZL3"/>
<dbReference type="EMBL" id="CADEBC010000479">
    <property type="protein sequence ID" value="CAB3233655.1"/>
    <property type="molecule type" value="Genomic_DNA"/>
</dbReference>
<keyword evidence="1" id="KW-1133">Transmembrane helix</keyword>
<reference evidence="4 5" key="1">
    <citation type="submission" date="2020-04" db="EMBL/GenBank/DDBJ databases">
        <authorList>
            <person name="Wallbank WR R."/>
            <person name="Pardo Diaz C."/>
            <person name="Kozak K."/>
            <person name="Martin S."/>
            <person name="Jiggins C."/>
            <person name="Moest M."/>
            <person name="Warren A I."/>
            <person name="Byers J.R.P. K."/>
            <person name="Montejo-Kovacevich G."/>
            <person name="Yen C E."/>
        </authorList>
    </citation>
    <scope>NUCLEOTIDE SEQUENCE [LARGE SCALE GENOMIC DNA]</scope>
</reference>